<sequence>MYPWQAAALECGEAGANLVYCAPTSGGKSLVAEVLLLRRLLAAAENPYRRGRKVSLRALFVVPYVSVVAEKAAHFEAVLRGTSRVRVRGYHGNDESGQPLAVRGEALAVCTIEKANVTINRLIAEGRLDELCCVVIDELHMVSDPTRGPPLELALAKLLRCSRPRNVQLLGMSATMGGLDALCTWLVAQLFVTNFRPVPLTEHAVFQGAAYRKGGPGEVPLVAQRELPPAQAGDPDRLAPLIAEALRGGGGSVLVFCSSRRQCQSCAALVASLLPRLLGAPNQAVVAARAGVVEALREAMGGFLSAGLEALIPNGVAYHHAGLTMEERAHVEAGYRAGHINVLMATSTLAAGINLPAKRVILRSLWQGIGNVERAQYLQMVGRAGRTGQAASGESFLLGRGAPGAQEWVAVSELLHAPLPVLRSGMLAPAPAPAAVGTAHSPHDVKALLSCTLAWHQARRDVDAQACQALAALRRRGLLSFRVRGSDQEPTWAASERGRAVYESALPTRQGERLYEALSAARSALSVEDSLHLVYILQPEPADFTAIHCWTAWHSLFCSLPASQRGVASRLGIDERSILKRIGGSSGDAAASARHARFAAAVAVSGLLCEQPAWEVAESWGQADTITHKGVTRGQLQKMQADLARAAGMGSQLAGAAGWWGLDVLLAQLALRAAAGARPELHPLMQVPGMLAAKARALHSAGIADTAALAAAPEDQVRRALAKGLPRALAGGPRPGKAGTSAAARAIYGGGATAAMTARSAKSLQIAAREHVLAEALAEAERLRKMEEASDGDASPTAGDARTPVGSPMLMQAMAPMGASGDAADACARVTVLGDDTEEEVVAQCLAELQQQRQVAFALVLSRQPAEGADVATQESQEQSQRAALCTAEHAHIEGMAFCWSQGRALFLDLSQGAQPRCAARLLAAAGAVLRNASVRKAGFQLRDQLAALLQQGIQVAGGLDDAAVAGWLLQPATDAAPTLRELQALHAPRARVRVPPLPRAAVAAACRAALLAAALAAPLRALLHAGGMLQVYDTVEMRLLLVLAAAQARGVPVYAPGAARQLREAEAAAAAARRAACAAACRTIDFDDPRSREAALDAVDAGCAALGDAAGGGRAPKSVQGRLARLVAAGETGSRRAQLLRLLLEADALQSTAAALAHLLYGFMAPADLAAAEALGCLVAPAGAGLAVAARSVQEELHALILMPEEASGADVIALLGACGPLHVELAALAHLSGCAVLAACLRSPDPIAAVAARWLAGGAEPSAADVRKAALALAALASGSGRGALAEQLGIARTAVLGLLESLLAALPGVQSWWTRAWVRVEEAGWVATAGGRRWPVPGVGRLAPRALEAAKHSAFAAACQGSAADICKAVCLDVAAALAAAFPRHPGGPEPGSGKQAGQASLQVTMRLALLEGQVSTKAFSAAQVPERNAEVAPAERAPRATPARPSA</sequence>
<feature type="region of interest" description="Disordered" evidence="5">
    <location>
        <begin position="1425"/>
        <end position="1451"/>
    </location>
</feature>
<evidence type="ECO:0000259" key="6">
    <source>
        <dbReference type="PROSITE" id="PS51192"/>
    </source>
</evidence>
<dbReference type="Gene3D" id="1.10.150.20">
    <property type="entry name" value="5' to 3' exonuclease, C-terminal subdomain"/>
    <property type="match status" value="1"/>
</dbReference>
<dbReference type="PANTHER" id="PTHR47961">
    <property type="entry name" value="DNA POLYMERASE THETA, PUTATIVE (AFU_ORTHOLOGUE AFUA_1G05260)-RELATED"/>
    <property type="match status" value="1"/>
</dbReference>
<dbReference type="Gene3D" id="3.30.420.10">
    <property type="entry name" value="Ribonuclease H-like superfamily/Ribonuclease H"/>
    <property type="match status" value="1"/>
</dbReference>
<evidence type="ECO:0000256" key="1">
    <source>
        <dbReference type="ARBA" id="ARBA00022741"/>
    </source>
</evidence>
<evidence type="ECO:0000256" key="4">
    <source>
        <dbReference type="ARBA" id="ARBA00022840"/>
    </source>
</evidence>
<dbReference type="InterPro" id="IPR012337">
    <property type="entry name" value="RNaseH-like_sf"/>
</dbReference>
<dbReference type="PROSITE" id="PS51194">
    <property type="entry name" value="HELICASE_CTER"/>
    <property type="match status" value="1"/>
</dbReference>
<keyword evidence="4" id="KW-0067">ATP-binding</keyword>
<name>A0AAW1QYU8_9CHLO</name>
<dbReference type="InterPro" id="IPR001650">
    <property type="entry name" value="Helicase_C-like"/>
</dbReference>
<dbReference type="CDD" id="cd18795">
    <property type="entry name" value="SF2_C_Ski2"/>
    <property type="match status" value="1"/>
</dbReference>
<reference evidence="8 9" key="1">
    <citation type="journal article" date="2024" name="Nat. Commun.">
        <title>Phylogenomics reveals the evolutionary origins of lichenization in chlorophyte algae.</title>
        <authorList>
            <person name="Puginier C."/>
            <person name="Libourel C."/>
            <person name="Otte J."/>
            <person name="Skaloud P."/>
            <person name="Haon M."/>
            <person name="Grisel S."/>
            <person name="Petersen M."/>
            <person name="Berrin J.G."/>
            <person name="Delaux P.M."/>
            <person name="Dal Grande F."/>
            <person name="Keller J."/>
        </authorList>
    </citation>
    <scope>NUCLEOTIDE SEQUENCE [LARGE SCALE GENOMIC DNA]</scope>
    <source>
        <strain evidence="8 9">SAG 245.80</strain>
    </source>
</reference>
<dbReference type="InterPro" id="IPR036397">
    <property type="entry name" value="RNaseH_sf"/>
</dbReference>
<dbReference type="Gene3D" id="3.40.50.300">
    <property type="entry name" value="P-loop containing nucleotide triphosphate hydrolases"/>
    <property type="match status" value="2"/>
</dbReference>
<dbReference type="Pfam" id="PF00476">
    <property type="entry name" value="DNA_pol_A"/>
    <property type="match status" value="1"/>
</dbReference>
<evidence type="ECO:0008006" key="10">
    <source>
        <dbReference type="Google" id="ProtNLM"/>
    </source>
</evidence>
<evidence type="ECO:0000313" key="8">
    <source>
        <dbReference type="EMBL" id="KAK9826374.1"/>
    </source>
</evidence>
<dbReference type="SMART" id="SM00487">
    <property type="entry name" value="DEXDc"/>
    <property type="match status" value="1"/>
</dbReference>
<organism evidence="8 9">
    <name type="scientific">Elliptochloris bilobata</name>
    <dbReference type="NCBI Taxonomy" id="381761"/>
    <lineage>
        <taxon>Eukaryota</taxon>
        <taxon>Viridiplantae</taxon>
        <taxon>Chlorophyta</taxon>
        <taxon>core chlorophytes</taxon>
        <taxon>Trebouxiophyceae</taxon>
        <taxon>Trebouxiophyceae incertae sedis</taxon>
        <taxon>Elliptochloris clade</taxon>
        <taxon>Elliptochloris</taxon>
    </lineage>
</organism>
<dbReference type="GO" id="GO:0004386">
    <property type="term" value="F:helicase activity"/>
    <property type="evidence" value="ECO:0007669"/>
    <property type="project" value="UniProtKB-KW"/>
</dbReference>
<evidence type="ECO:0000313" key="9">
    <source>
        <dbReference type="Proteomes" id="UP001445335"/>
    </source>
</evidence>
<feature type="compositionally biased region" description="Low complexity" evidence="5">
    <location>
        <begin position="1434"/>
        <end position="1451"/>
    </location>
</feature>
<dbReference type="GO" id="GO:0003677">
    <property type="term" value="F:DNA binding"/>
    <property type="evidence" value="ECO:0007669"/>
    <property type="project" value="InterPro"/>
</dbReference>
<dbReference type="InterPro" id="IPR050474">
    <property type="entry name" value="Hel308_SKI2-like"/>
</dbReference>
<dbReference type="Pfam" id="PF00270">
    <property type="entry name" value="DEAD"/>
    <property type="match status" value="1"/>
</dbReference>
<dbReference type="SUPFAM" id="SSF53098">
    <property type="entry name" value="Ribonuclease H-like"/>
    <property type="match status" value="1"/>
</dbReference>
<comment type="caution">
    <text evidence="8">The sequence shown here is derived from an EMBL/GenBank/DDBJ whole genome shotgun (WGS) entry which is preliminary data.</text>
</comment>
<evidence type="ECO:0000259" key="7">
    <source>
        <dbReference type="PROSITE" id="PS51194"/>
    </source>
</evidence>
<dbReference type="InterPro" id="IPR043502">
    <property type="entry name" value="DNA/RNA_pol_sf"/>
</dbReference>
<dbReference type="GO" id="GO:0003887">
    <property type="term" value="F:DNA-directed DNA polymerase activity"/>
    <property type="evidence" value="ECO:0007669"/>
    <property type="project" value="InterPro"/>
</dbReference>
<evidence type="ECO:0000256" key="5">
    <source>
        <dbReference type="SAM" id="MobiDB-lite"/>
    </source>
</evidence>
<keyword evidence="2" id="KW-0378">Hydrolase</keyword>
<feature type="domain" description="Helicase C-terminal" evidence="7">
    <location>
        <begin position="234"/>
        <end position="430"/>
    </location>
</feature>
<dbReference type="Proteomes" id="UP001445335">
    <property type="component" value="Unassembled WGS sequence"/>
</dbReference>
<dbReference type="PANTHER" id="PTHR47961:SF6">
    <property type="entry name" value="DNA-DIRECTED DNA POLYMERASE"/>
    <property type="match status" value="1"/>
</dbReference>
<dbReference type="Pfam" id="PF00271">
    <property type="entry name" value="Helicase_C"/>
    <property type="match status" value="1"/>
</dbReference>
<dbReference type="EMBL" id="JALJOU010000066">
    <property type="protein sequence ID" value="KAK9826374.1"/>
    <property type="molecule type" value="Genomic_DNA"/>
</dbReference>
<dbReference type="GO" id="GO:0005524">
    <property type="term" value="F:ATP binding"/>
    <property type="evidence" value="ECO:0007669"/>
    <property type="project" value="UniProtKB-KW"/>
</dbReference>
<protein>
    <recommendedName>
        <fullName evidence="10">DNA-directed DNA polymerase</fullName>
    </recommendedName>
</protein>
<dbReference type="InterPro" id="IPR011545">
    <property type="entry name" value="DEAD/DEAH_box_helicase_dom"/>
</dbReference>
<proteinExistence type="predicted"/>
<dbReference type="GO" id="GO:0016787">
    <property type="term" value="F:hydrolase activity"/>
    <property type="evidence" value="ECO:0007669"/>
    <property type="project" value="UniProtKB-KW"/>
</dbReference>
<gene>
    <name evidence="8" type="ORF">WJX81_004727</name>
</gene>
<evidence type="ECO:0000256" key="3">
    <source>
        <dbReference type="ARBA" id="ARBA00022806"/>
    </source>
</evidence>
<dbReference type="SUPFAM" id="SSF56672">
    <property type="entry name" value="DNA/RNA polymerases"/>
    <property type="match status" value="1"/>
</dbReference>
<dbReference type="SUPFAM" id="SSF158702">
    <property type="entry name" value="Sec63 N-terminal domain-like"/>
    <property type="match status" value="1"/>
</dbReference>
<dbReference type="SUPFAM" id="SSF52540">
    <property type="entry name" value="P-loop containing nucleoside triphosphate hydrolases"/>
    <property type="match status" value="1"/>
</dbReference>
<feature type="domain" description="Helicase ATP-binding" evidence="6">
    <location>
        <begin position="9"/>
        <end position="194"/>
    </location>
</feature>
<dbReference type="InterPro" id="IPR048960">
    <property type="entry name" value="POLQ-like_helical"/>
</dbReference>
<dbReference type="GO" id="GO:0006260">
    <property type="term" value="P:DNA replication"/>
    <property type="evidence" value="ECO:0007669"/>
    <property type="project" value="InterPro"/>
</dbReference>
<evidence type="ECO:0000256" key="2">
    <source>
        <dbReference type="ARBA" id="ARBA00022801"/>
    </source>
</evidence>
<keyword evidence="3" id="KW-0347">Helicase</keyword>
<dbReference type="SMART" id="SM00490">
    <property type="entry name" value="HELICc"/>
    <property type="match status" value="1"/>
</dbReference>
<dbReference type="Pfam" id="PF21099">
    <property type="entry name" value="POLQ_helical"/>
    <property type="match status" value="1"/>
</dbReference>
<dbReference type="Gene3D" id="1.10.3380.20">
    <property type="match status" value="1"/>
</dbReference>
<dbReference type="InterPro" id="IPR001098">
    <property type="entry name" value="DNA-dir_DNA_pol_A_palm_dom"/>
</dbReference>
<dbReference type="InterPro" id="IPR014001">
    <property type="entry name" value="Helicase_ATP-bd"/>
</dbReference>
<keyword evidence="1" id="KW-0547">Nucleotide-binding</keyword>
<keyword evidence="9" id="KW-1185">Reference proteome</keyword>
<accession>A0AAW1QYU8</accession>
<dbReference type="PROSITE" id="PS51192">
    <property type="entry name" value="HELICASE_ATP_BIND_1"/>
    <property type="match status" value="1"/>
</dbReference>
<dbReference type="InterPro" id="IPR027417">
    <property type="entry name" value="P-loop_NTPase"/>
</dbReference>
<dbReference type="SMART" id="SM00482">
    <property type="entry name" value="POLAc"/>
    <property type="match status" value="1"/>
</dbReference>